<dbReference type="InterPro" id="IPR003691">
    <property type="entry name" value="FluC"/>
</dbReference>
<feature type="transmembrane region" description="Helical" evidence="10">
    <location>
        <begin position="89"/>
        <end position="112"/>
    </location>
</feature>
<evidence type="ECO:0000256" key="6">
    <source>
        <dbReference type="ARBA" id="ARBA00023303"/>
    </source>
</evidence>
<evidence type="ECO:0000256" key="7">
    <source>
        <dbReference type="ARBA" id="ARBA00035120"/>
    </source>
</evidence>
<keyword evidence="10" id="KW-0479">Metal-binding</keyword>
<feature type="binding site" evidence="10">
    <location>
        <position position="66"/>
    </location>
    <ligand>
        <name>Na(+)</name>
        <dbReference type="ChEBI" id="CHEBI:29101"/>
        <note>structural</note>
    </ligand>
</feature>
<evidence type="ECO:0000256" key="8">
    <source>
        <dbReference type="ARBA" id="ARBA00035585"/>
    </source>
</evidence>
<protein>
    <recommendedName>
        <fullName evidence="10">Fluoride-specific ion channel FluC</fullName>
    </recommendedName>
</protein>
<feature type="transmembrane region" description="Helical" evidence="10">
    <location>
        <begin position="55"/>
        <end position="77"/>
    </location>
</feature>
<comment type="catalytic activity">
    <reaction evidence="8">
        <text>fluoride(in) = fluoride(out)</text>
        <dbReference type="Rhea" id="RHEA:76159"/>
        <dbReference type="ChEBI" id="CHEBI:17051"/>
    </reaction>
    <physiologicalReaction direction="left-to-right" evidence="8">
        <dbReference type="Rhea" id="RHEA:76160"/>
    </physiologicalReaction>
</comment>
<feature type="transmembrane region" description="Helical" evidence="10">
    <location>
        <begin position="6"/>
        <end position="22"/>
    </location>
</feature>
<feature type="transmembrane region" description="Helical" evidence="10">
    <location>
        <begin position="29"/>
        <end position="49"/>
    </location>
</feature>
<evidence type="ECO:0000313" key="11">
    <source>
        <dbReference type="EMBL" id="MBN3545343.1"/>
    </source>
</evidence>
<evidence type="ECO:0000313" key="12">
    <source>
        <dbReference type="Proteomes" id="UP001319060"/>
    </source>
</evidence>
<evidence type="ECO:0000256" key="10">
    <source>
        <dbReference type="HAMAP-Rule" id="MF_00454"/>
    </source>
</evidence>
<comment type="similarity">
    <text evidence="7 10">Belongs to the fluoride channel Fluc/FEX (TC 1.A.43) family.</text>
</comment>
<dbReference type="PANTHER" id="PTHR28259">
    <property type="entry name" value="FLUORIDE EXPORT PROTEIN 1-RELATED"/>
    <property type="match status" value="1"/>
</dbReference>
<reference evidence="11 12" key="1">
    <citation type="submission" date="2021-01" db="EMBL/GenBank/DDBJ databases">
        <title>Genome Sequencing of Type Strains.</title>
        <authorList>
            <person name="Lemaire J.F."/>
            <person name="Inderbitzin P."/>
            <person name="Collins S.B."/>
            <person name="Wespe N."/>
            <person name="Knight-Connoni V."/>
        </authorList>
    </citation>
    <scope>NUCLEOTIDE SEQUENCE [LARGE SCALE GENOMIC DNA]</scope>
    <source>
        <strain evidence="11 12">DSM 14730</strain>
    </source>
</reference>
<keyword evidence="4 10" id="KW-1133">Transmembrane helix</keyword>
<comment type="subcellular location">
    <subcellularLocation>
        <location evidence="1 10">Cell membrane</location>
        <topology evidence="1 10">Multi-pass membrane protein</topology>
    </subcellularLocation>
</comment>
<keyword evidence="2 10" id="KW-1003">Cell membrane</keyword>
<dbReference type="HAMAP" id="MF_00454">
    <property type="entry name" value="FluC"/>
    <property type="match status" value="1"/>
</dbReference>
<keyword evidence="10" id="KW-0915">Sodium</keyword>
<dbReference type="EMBL" id="JAFHKS010000042">
    <property type="protein sequence ID" value="MBN3545343.1"/>
    <property type="molecule type" value="Genomic_DNA"/>
</dbReference>
<evidence type="ECO:0000256" key="1">
    <source>
        <dbReference type="ARBA" id="ARBA00004651"/>
    </source>
</evidence>
<evidence type="ECO:0000256" key="9">
    <source>
        <dbReference type="ARBA" id="ARBA00049940"/>
    </source>
</evidence>
<dbReference type="PANTHER" id="PTHR28259:SF1">
    <property type="entry name" value="FLUORIDE EXPORT PROTEIN 1-RELATED"/>
    <property type="match status" value="1"/>
</dbReference>
<comment type="function">
    <text evidence="9 10">Fluoride-specific ion channel. Important for reducing fluoride concentration in the cell, thus reducing its toxicity.</text>
</comment>
<keyword evidence="6 10" id="KW-0407">Ion channel</keyword>
<name>A0ABS2ZAW0_9BACL</name>
<accession>A0ABS2ZAW0</accession>
<comment type="activity regulation">
    <text evidence="10">Na(+) is not transported, but it plays an essential structural role and its presence is essential for fluoride channel function.</text>
</comment>
<gene>
    <name evidence="10" type="primary">fluC</name>
    <name evidence="10" type="synonym">crcB</name>
    <name evidence="11" type="ORF">JYA64_08555</name>
</gene>
<keyword evidence="5 10" id="KW-0472">Membrane</keyword>
<dbReference type="Proteomes" id="UP001319060">
    <property type="component" value="Unassembled WGS sequence"/>
</dbReference>
<keyword evidence="10" id="KW-0813">Transport</keyword>
<keyword evidence="3 10" id="KW-0812">Transmembrane</keyword>
<keyword evidence="12" id="KW-1185">Reference proteome</keyword>
<comment type="caution">
    <text evidence="11">The sequence shown here is derived from an EMBL/GenBank/DDBJ whole genome shotgun (WGS) entry which is preliminary data.</text>
</comment>
<proteinExistence type="inferred from homology"/>
<evidence type="ECO:0000256" key="4">
    <source>
        <dbReference type="ARBA" id="ARBA00022989"/>
    </source>
</evidence>
<sequence>MNLSVAVASGGAIGALVRYFVCQKLNARFPWGTFLVNVLGSFLLGWLIGEERREILNSFVGMGFLGALTTFSTLQYEAVSLYKKSQRSVLYYLFSTYALGLLAAWTGFMIAAKL</sequence>
<feature type="binding site" evidence="10">
    <location>
        <position position="69"/>
    </location>
    <ligand>
        <name>Na(+)</name>
        <dbReference type="ChEBI" id="CHEBI:29101"/>
        <note>structural</note>
    </ligand>
</feature>
<evidence type="ECO:0000256" key="5">
    <source>
        <dbReference type="ARBA" id="ARBA00023136"/>
    </source>
</evidence>
<dbReference type="Pfam" id="PF02537">
    <property type="entry name" value="CRCB"/>
    <property type="match status" value="1"/>
</dbReference>
<organism evidence="11 12">
    <name type="scientific">Fictibacillus barbaricus</name>
    <dbReference type="NCBI Taxonomy" id="182136"/>
    <lineage>
        <taxon>Bacteria</taxon>
        <taxon>Bacillati</taxon>
        <taxon>Bacillota</taxon>
        <taxon>Bacilli</taxon>
        <taxon>Bacillales</taxon>
        <taxon>Fictibacillaceae</taxon>
        <taxon>Fictibacillus</taxon>
    </lineage>
</organism>
<keyword evidence="10" id="KW-0406">Ion transport</keyword>
<evidence type="ECO:0000256" key="2">
    <source>
        <dbReference type="ARBA" id="ARBA00022475"/>
    </source>
</evidence>
<evidence type="ECO:0000256" key="3">
    <source>
        <dbReference type="ARBA" id="ARBA00022692"/>
    </source>
</evidence>